<reference evidence="2 3" key="1">
    <citation type="submission" date="2018-06" db="EMBL/GenBank/DDBJ databases">
        <authorList>
            <consortium name="Pathogen Informatics"/>
            <person name="Doyle S."/>
        </authorList>
    </citation>
    <scope>NUCLEOTIDE SEQUENCE [LARGE SCALE GENOMIC DNA]</scope>
    <source>
        <strain evidence="2 3">NCTC9706</strain>
    </source>
</reference>
<evidence type="ECO:0000313" key="3">
    <source>
        <dbReference type="Proteomes" id="UP000254460"/>
    </source>
</evidence>
<proteinExistence type="predicted"/>
<feature type="domain" description="Phage tail tape measure protein" evidence="1">
    <location>
        <begin position="88"/>
        <end position="284"/>
    </location>
</feature>
<dbReference type="AlphaFoldDB" id="A0A377HBX1"/>
<gene>
    <name evidence="2" type="ORF">NCTC9706_04380</name>
</gene>
<dbReference type="EMBL" id="UGGJ01000005">
    <property type="protein sequence ID" value="STO40093.1"/>
    <property type="molecule type" value="Genomic_DNA"/>
</dbReference>
<sequence>MAAELDFTLSLVDKLTRPLKQAQSAVTGFADKATADFKRLGFGVAGLWGAAQGIKGLVNPARDMEAALAEVSSLDVANKTLDQLRKTSQTFAINYGESASNFVRSAYDIQSAIAGLQGDELPKFTEASAILAKATKSDTATITNYMGTMYGVFKNTAEKMGRTQWVEQIAGQTATAVQVFKTTGNEMSAAFTALGANAQAMKVSAAEQFAVLGQLQSTMSGSEAGTKYKSFLAGIGNAQKVLGLNFTNRDGSARSITGIIDLIKGKFGDLSKVADADLLKKAFGSDEAVSMIKLLAGDVDGLKRNINTLGNIKGMDKAIEMAKKMVDPWDQVNSLLEQVRVSIGLRLDPVFAPFLQKIITGGKAFMKWLDTFPNIARWLGYITAMTLAFAAAGALASITMGAFGFIMTGLSGIAGVLKGAWKGLIFTLDLLRPSLLSTRLGLMGLWIQEKAVWVWSKLVALWAGICKAAIVAWNVVLRAGAVAMRLWGVATAFAGGALQLLISPITLIILAIAALAVGICLAIKYWDNIKAAIMDTEAFCALLKVINAVVGWFDDAWNSIKAGWDNLTNWFKNFSLADTFGNITAGIGKLFDGIWDSIKSSFTGTWNWIAEKLNKIPGVNISTAQQTVAPTPAPELITGNRSAAIQGGPVSHQISNNRGDKVTNNNVKQDITLHVDTLATPGQLAEYSELAAG</sequence>
<dbReference type="InterPro" id="IPR010090">
    <property type="entry name" value="Phage_tape_meas"/>
</dbReference>
<organism evidence="2 3">
    <name type="scientific">Escherichia coli</name>
    <dbReference type="NCBI Taxonomy" id="562"/>
    <lineage>
        <taxon>Bacteria</taxon>
        <taxon>Pseudomonadati</taxon>
        <taxon>Pseudomonadota</taxon>
        <taxon>Gammaproteobacteria</taxon>
        <taxon>Enterobacterales</taxon>
        <taxon>Enterobacteriaceae</taxon>
        <taxon>Escherichia</taxon>
    </lineage>
</organism>
<dbReference type="Pfam" id="PF10145">
    <property type="entry name" value="PhageMin_Tail"/>
    <property type="match status" value="1"/>
</dbReference>
<evidence type="ECO:0000259" key="1">
    <source>
        <dbReference type="Pfam" id="PF10145"/>
    </source>
</evidence>
<evidence type="ECO:0000313" key="2">
    <source>
        <dbReference type="EMBL" id="STO40093.1"/>
    </source>
</evidence>
<accession>A0A377HBX1</accession>
<protein>
    <submittedName>
        <fullName evidence="2">Putative tail tape measure protein from bacteriophage origin</fullName>
    </submittedName>
</protein>
<dbReference type="Proteomes" id="UP000254460">
    <property type="component" value="Unassembled WGS sequence"/>
</dbReference>
<dbReference type="RefSeq" id="WP_000718629.1">
    <property type="nucleotide sequence ID" value="NZ_CABEFB020000006.1"/>
</dbReference>
<name>A0A377HBX1_ECOLX</name>